<dbReference type="Gene3D" id="3.30.70.270">
    <property type="match status" value="1"/>
</dbReference>
<proteinExistence type="predicted"/>
<accession>A0ABQ4YTJ7</accession>
<name>A0ABQ4YTJ7_9ASTR</name>
<keyword evidence="2" id="KW-0548">Nucleotidyltransferase</keyword>
<dbReference type="CDD" id="cd01647">
    <property type="entry name" value="RT_LTR"/>
    <property type="match status" value="1"/>
</dbReference>
<dbReference type="InterPro" id="IPR043128">
    <property type="entry name" value="Rev_trsase/Diguanyl_cyclase"/>
</dbReference>
<gene>
    <name evidence="2" type="ORF">Tco_0747381</name>
</gene>
<dbReference type="Pfam" id="PF00078">
    <property type="entry name" value="RVT_1"/>
    <property type="match status" value="1"/>
</dbReference>
<dbReference type="PANTHER" id="PTHR24559">
    <property type="entry name" value="TRANSPOSON TY3-I GAG-POL POLYPROTEIN"/>
    <property type="match status" value="1"/>
</dbReference>
<dbReference type="GO" id="GO:0003964">
    <property type="term" value="F:RNA-directed DNA polymerase activity"/>
    <property type="evidence" value="ECO:0007669"/>
    <property type="project" value="UniProtKB-KW"/>
</dbReference>
<reference evidence="2" key="1">
    <citation type="journal article" date="2022" name="Int. J. Mol. Sci.">
        <title>Draft Genome of Tanacetum Coccineum: Genomic Comparison of Closely Related Tanacetum-Family Plants.</title>
        <authorList>
            <person name="Yamashiro T."/>
            <person name="Shiraishi A."/>
            <person name="Nakayama K."/>
            <person name="Satake H."/>
        </authorList>
    </citation>
    <scope>NUCLEOTIDE SEQUENCE</scope>
</reference>
<dbReference type="InterPro" id="IPR000477">
    <property type="entry name" value="RT_dom"/>
</dbReference>
<reference evidence="2" key="2">
    <citation type="submission" date="2022-01" db="EMBL/GenBank/DDBJ databases">
        <authorList>
            <person name="Yamashiro T."/>
            <person name="Shiraishi A."/>
            <person name="Satake H."/>
            <person name="Nakayama K."/>
        </authorList>
    </citation>
    <scope>NUCLEOTIDE SEQUENCE</scope>
</reference>
<dbReference type="InterPro" id="IPR043502">
    <property type="entry name" value="DNA/RNA_pol_sf"/>
</dbReference>
<sequence length="109" mass="12234">MPFGLKNAEATYRRLVDKVFNDQTGQNLKAYVDDMVIKSASKEDMLMDIQGTFDRLRSISMKLNPKTCSFGVVEGPFLGHLITKKGIKANTSKVKAITDLKPPRMLKEI</sequence>
<dbReference type="InterPro" id="IPR053134">
    <property type="entry name" value="RNA-dir_DNA_polymerase"/>
</dbReference>
<feature type="domain" description="Reverse transcriptase" evidence="1">
    <location>
        <begin position="1"/>
        <end position="80"/>
    </location>
</feature>
<evidence type="ECO:0000313" key="2">
    <source>
        <dbReference type="EMBL" id="GJS80840.1"/>
    </source>
</evidence>
<evidence type="ECO:0000259" key="1">
    <source>
        <dbReference type="Pfam" id="PF00078"/>
    </source>
</evidence>
<dbReference type="Proteomes" id="UP001151760">
    <property type="component" value="Unassembled WGS sequence"/>
</dbReference>
<evidence type="ECO:0000313" key="3">
    <source>
        <dbReference type="Proteomes" id="UP001151760"/>
    </source>
</evidence>
<keyword evidence="2" id="KW-0695">RNA-directed DNA polymerase</keyword>
<comment type="caution">
    <text evidence="2">The sequence shown here is derived from an EMBL/GenBank/DDBJ whole genome shotgun (WGS) entry which is preliminary data.</text>
</comment>
<dbReference type="EMBL" id="BQNB010010702">
    <property type="protein sequence ID" value="GJS80840.1"/>
    <property type="molecule type" value="Genomic_DNA"/>
</dbReference>
<protein>
    <submittedName>
        <fullName evidence="2">Reverse transcriptase domain-containing protein</fullName>
    </submittedName>
</protein>
<organism evidence="2 3">
    <name type="scientific">Tanacetum coccineum</name>
    <dbReference type="NCBI Taxonomy" id="301880"/>
    <lineage>
        <taxon>Eukaryota</taxon>
        <taxon>Viridiplantae</taxon>
        <taxon>Streptophyta</taxon>
        <taxon>Embryophyta</taxon>
        <taxon>Tracheophyta</taxon>
        <taxon>Spermatophyta</taxon>
        <taxon>Magnoliopsida</taxon>
        <taxon>eudicotyledons</taxon>
        <taxon>Gunneridae</taxon>
        <taxon>Pentapetalae</taxon>
        <taxon>asterids</taxon>
        <taxon>campanulids</taxon>
        <taxon>Asterales</taxon>
        <taxon>Asteraceae</taxon>
        <taxon>Asteroideae</taxon>
        <taxon>Anthemideae</taxon>
        <taxon>Anthemidinae</taxon>
        <taxon>Tanacetum</taxon>
    </lineage>
</organism>
<dbReference type="SUPFAM" id="SSF56672">
    <property type="entry name" value="DNA/RNA polymerases"/>
    <property type="match status" value="1"/>
</dbReference>
<dbReference type="PANTHER" id="PTHR24559:SF444">
    <property type="entry name" value="REVERSE TRANSCRIPTASE DOMAIN-CONTAINING PROTEIN"/>
    <property type="match status" value="1"/>
</dbReference>
<keyword evidence="3" id="KW-1185">Reference proteome</keyword>
<keyword evidence="2" id="KW-0808">Transferase</keyword>